<protein>
    <submittedName>
        <fullName evidence="3">Uncharacterized protein</fullName>
    </submittedName>
</protein>
<feature type="region of interest" description="Disordered" evidence="1">
    <location>
        <begin position="57"/>
        <end position="102"/>
    </location>
</feature>
<keyword evidence="2" id="KW-0732">Signal</keyword>
<reference evidence="3" key="1">
    <citation type="submission" date="2018-11" db="EMBL/GenBank/DDBJ databases">
        <authorList>
            <consortium name="Pathogen Informatics"/>
        </authorList>
    </citation>
    <scope>NUCLEOTIDE SEQUENCE</scope>
</reference>
<feature type="compositionally biased region" description="Polar residues" evidence="1">
    <location>
        <begin position="57"/>
        <end position="69"/>
    </location>
</feature>
<name>A0A448WNF0_9PLAT</name>
<evidence type="ECO:0000256" key="2">
    <source>
        <dbReference type="SAM" id="SignalP"/>
    </source>
</evidence>
<comment type="caution">
    <text evidence="3">The sequence shown here is derived from an EMBL/GenBank/DDBJ whole genome shotgun (WGS) entry which is preliminary data.</text>
</comment>
<dbReference type="AlphaFoldDB" id="A0A448WNF0"/>
<keyword evidence="4" id="KW-1185">Reference proteome</keyword>
<evidence type="ECO:0000313" key="4">
    <source>
        <dbReference type="Proteomes" id="UP000784294"/>
    </source>
</evidence>
<proteinExistence type="predicted"/>
<feature type="chain" id="PRO_5019275139" evidence="2">
    <location>
        <begin position="18"/>
        <end position="102"/>
    </location>
</feature>
<feature type="compositionally biased region" description="Polar residues" evidence="1">
    <location>
        <begin position="80"/>
        <end position="102"/>
    </location>
</feature>
<evidence type="ECO:0000313" key="3">
    <source>
        <dbReference type="EMBL" id="VEL15989.1"/>
    </source>
</evidence>
<organism evidence="3 4">
    <name type="scientific">Protopolystoma xenopodis</name>
    <dbReference type="NCBI Taxonomy" id="117903"/>
    <lineage>
        <taxon>Eukaryota</taxon>
        <taxon>Metazoa</taxon>
        <taxon>Spiralia</taxon>
        <taxon>Lophotrochozoa</taxon>
        <taxon>Platyhelminthes</taxon>
        <taxon>Monogenea</taxon>
        <taxon>Polyopisthocotylea</taxon>
        <taxon>Polystomatidea</taxon>
        <taxon>Polystomatidae</taxon>
        <taxon>Protopolystoma</taxon>
    </lineage>
</organism>
<dbReference type="EMBL" id="CAAALY010026693">
    <property type="protein sequence ID" value="VEL15989.1"/>
    <property type="molecule type" value="Genomic_DNA"/>
</dbReference>
<accession>A0A448WNF0</accession>
<feature type="signal peptide" evidence="2">
    <location>
        <begin position="1"/>
        <end position="17"/>
    </location>
</feature>
<sequence length="102" mass="10925">MVFNYIFLLSLALGTSAASSLDPDNNPLLDIRQTLDSELNSLARRLNMVTAMLQQNHSSQRYTTASTSMADGGEAGEIIETSSGPEESSRFLSSNQPVTAIG</sequence>
<dbReference type="Proteomes" id="UP000784294">
    <property type="component" value="Unassembled WGS sequence"/>
</dbReference>
<gene>
    <name evidence="3" type="ORF">PXEA_LOCUS9429</name>
</gene>
<evidence type="ECO:0000256" key="1">
    <source>
        <dbReference type="SAM" id="MobiDB-lite"/>
    </source>
</evidence>